<evidence type="ECO:0000313" key="1">
    <source>
        <dbReference type="EMBL" id="CAG7652598.1"/>
    </source>
</evidence>
<accession>A0ABN7TUK2</accession>
<gene>
    <name evidence="1" type="primary">iolE_8</name>
    <name evidence="1" type="ORF">PAECIP111802_05271</name>
</gene>
<dbReference type="EMBL" id="CAJVCE010000018">
    <property type="protein sequence ID" value="CAG7652598.1"/>
    <property type="molecule type" value="Genomic_DNA"/>
</dbReference>
<dbReference type="RefSeq" id="WP_218101497.1">
    <property type="nucleotide sequence ID" value="NZ_CAJVCE010000018.1"/>
</dbReference>
<dbReference type="InterPro" id="IPR050312">
    <property type="entry name" value="IolE/XylAMocC-like"/>
</dbReference>
<comment type="caution">
    <text evidence="1">The sequence shown here is derived from an EMBL/GenBank/DDBJ whole genome shotgun (WGS) entry which is preliminary data.</text>
</comment>
<dbReference type="PANTHER" id="PTHR12110:SF41">
    <property type="entry name" value="INOSOSE DEHYDRATASE"/>
    <property type="match status" value="1"/>
</dbReference>
<reference evidence="1 2" key="1">
    <citation type="submission" date="2021-06" db="EMBL/GenBank/DDBJ databases">
        <authorList>
            <person name="Criscuolo A."/>
        </authorList>
    </citation>
    <scope>NUCLEOTIDE SEQUENCE [LARGE SCALE GENOMIC DNA]</scope>
    <source>
        <strain evidence="2">CIP 111802</strain>
    </source>
</reference>
<dbReference type="Proteomes" id="UP000730618">
    <property type="component" value="Unassembled WGS sequence"/>
</dbReference>
<dbReference type="EC" id="4.2.1.44" evidence="1"/>
<dbReference type="GO" id="GO:0050114">
    <property type="term" value="F:myo-inosose-2 dehydratase activity"/>
    <property type="evidence" value="ECO:0007669"/>
    <property type="project" value="UniProtKB-EC"/>
</dbReference>
<keyword evidence="2" id="KW-1185">Reference proteome</keyword>
<organism evidence="1 2">
    <name type="scientific">Paenibacillus allorhizosphaerae</name>
    <dbReference type="NCBI Taxonomy" id="2849866"/>
    <lineage>
        <taxon>Bacteria</taxon>
        <taxon>Bacillati</taxon>
        <taxon>Bacillota</taxon>
        <taxon>Bacilli</taxon>
        <taxon>Bacillales</taxon>
        <taxon>Paenibacillaceae</taxon>
        <taxon>Paenibacillus</taxon>
    </lineage>
</organism>
<dbReference type="PANTHER" id="PTHR12110">
    <property type="entry name" value="HYDROXYPYRUVATE ISOMERASE"/>
    <property type="match status" value="1"/>
</dbReference>
<sequence>MKDKLAVQLYTLRKECEQDFPGVLRELSRRGWAGVQFAGYHGHEPGELAEVLKETGLRAAGLHVGYDQLAAGLDAIVQDAAILGTRDIICPFVQPVRRTEQGYREIKQTLHDAAHRVKDQGYRISYHHHAFEFDTTVEGVSALEFLLKPSADNLILAEIDVYWIRKAGFDPLSFIAAYAGRMPIIHLKDMTSDEEQTFAEIGTGVIDFVPILQWGESNGIDWYVVEQDVCPRDAMDCLHTSYTQLIQMIEKM</sequence>
<proteinExistence type="predicted"/>
<name>A0ABN7TUK2_9BACL</name>
<keyword evidence="1" id="KW-0456">Lyase</keyword>
<protein>
    <submittedName>
        <fullName evidence="1">Inosose dehydratase</fullName>
        <ecNumber evidence="1">4.2.1.44</ecNumber>
    </submittedName>
</protein>
<evidence type="ECO:0000313" key="2">
    <source>
        <dbReference type="Proteomes" id="UP000730618"/>
    </source>
</evidence>